<keyword evidence="1" id="KW-0812">Transmembrane</keyword>
<feature type="transmembrane region" description="Helical" evidence="1">
    <location>
        <begin position="179"/>
        <end position="206"/>
    </location>
</feature>
<dbReference type="InParanoid" id="A0A0D2WI77"/>
<reference evidence="3" key="1">
    <citation type="submission" date="2011-02" db="EMBL/GenBank/DDBJ databases">
        <title>The Genome Sequence of Capsaspora owczarzaki ATCC 30864.</title>
        <authorList>
            <person name="Russ C."/>
            <person name="Cuomo C."/>
            <person name="Burger G."/>
            <person name="Gray M.W."/>
            <person name="Holland P.W.H."/>
            <person name="King N."/>
            <person name="Lang F.B.F."/>
            <person name="Roger A.J."/>
            <person name="Ruiz-Trillo I."/>
            <person name="Young S.K."/>
            <person name="Zeng Q."/>
            <person name="Gargeya S."/>
            <person name="Alvarado L."/>
            <person name="Berlin A."/>
            <person name="Chapman S.B."/>
            <person name="Chen Z."/>
            <person name="Freedman E."/>
            <person name="Gellesch M."/>
            <person name="Goldberg J."/>
            <person name="Griggs A."/>
            <person name="Gujja S."/>
            <person name="Heilman E."/>
            <person name="Heiman D."/>
            <person name="Howarth C."/>
            <person name="Mehta T."/>
            <person name="Neiman D."/>
            <person name="Pearson M."/>
            <person name="Roberts A."/>
            <person name="Saif S."/>
            <person name="Shea T."/>
            <person name="Shenoy N."/>
            <person name="Sisk P."/>
            <person name="Stolte C."/>
            <person name="Sykes S."/>
            <person name="White J."/>
            <person name="Yandava C."/>
            <person name="Haas B."/>
            <person name="Nusbaum C."/>
            <person name="Birren B."/>
        </authorList>
    </citation>
    <scope>NUCLEOTIDE SEQUENCE</scope>
    <source>
        <strain evidence="3">ATCC 30864</strain>
    </source>
</reference>
<dbReference type="EMBL" id="KE346360">
    <property type="protein sequence ID" value="KJE89530.1"/>
    <property type="molecule type" value="Genomic_DNA"/>
</dbReference>
<keyword evidence="1" id="KW-0472">Membrane</keyword>
<keyword evidence="3" id="KW-1185">Reference proteome</keyword>
<keyword evidence="1" id="KW-1133">Transmembrane helix</keyword>
<protein>
    <submittedName>
        <fullName evidence="2">Uncharacterized protein</fullName>
    </submittedName>
</protein>
<proteinExistence type="predicted"/>
<dbReference type="AlphaFoldDB" id="A0A0D2WI77"/>
<evidence type="ECO:0000256" key="1">
    <source>
        <dbReference type="SAM" id="Phobius"/>
    </source>
</evidence>
<evidence type="ECO:0000313" key="2">
    <source>
        <dbReference type="EMBL" id="KJE89530.1"/>
    </source>
</evidence>
<name>A0A0D2WI77_CAPO3</name>
<gene>
    <name evidence="2" type="ORF">CAOG_009370</name>
</gene>
<accession>A0A0D2WI77</accession>
<dbReference type="Proteomes" id="UP000008743">
    <property type="component" value="Unassembled WGS sequence"/>
</dbReference>
<sequence>MAATNLLEVLQQMCRCWRSAPARWRRKCRLRKAARSTRRRCRAEKGSLASSSVKVARPRVGAIHGRSQVVQLRLRLAVDTRAALQQKGANGHIVAVCRTLQRRQARQAECVNVGAMAEQEANHLDLRLSDGPVNQRLAAVVPRIRVAGSTACFQRASSWRGRGSSSACSGGCCRGGERALFALFALFSLGCADFLVVVGGAMCAFVTAHRVLREVLAQHVRVMLANGSERGFGRYFGWQRPRRRGNCVWGVAARRGACGCADCAVSWRHWTRRCRSLLLCAPSLHFLLRKGPTKGLILSKTKGCGTWLA</sequence>
<evidence type="ECO:0000313" key="3">
    <source>
        <dbReference type="Proteomes" id="UP000008743"/>
    </source>
</evidence>
<organism evidence="2 3">
    <name type="scientific">Capsaspora owczarzaki (strain ATCC 30864)</name>
    <dbReference type="NCBI Taxonomy" id="595528"/>
    <lineage>
        <taxon>Eukaryota</taxon>
        <taxon>Filasterea</taxon>
        <taxon>Capsaspora</taxon>
    </lineage>
</organism>